<dbReference type="RefSeq" id="WP_206100990.1">
    <property type="nucleotide sequence ID" value="NZ_CP070969.1"/>
</dbReference>
<proteinExistence type="predicted"/>
<sequence length="165" mass="19688">MIELSKPQILEIVRDQLTTQHNQTPSTLKVNIDWLKFRYDKYNSEWHFIVKDIDEGILKYTVRDYYGYPSVRYITYQKLGDCIARVFPEMVRVEFDFKVKDDITLKTTMGNAEVMELIDIVARVYHDDKTEIKQEELRDLIDFSLAIGDKVWFEELTNTYKSINE</sequence>
<keyword evidence="2" id="KW-1185">Reference proteome</keyword>
<evidence type="ECO:0000313" key="1">
    <source>
        <dbReference type="EMBL" id="QSF43357.1"/>
    </source>
</evidence>
<accession>A0ABX7L633</accession>
<organism evidence="1 2">
    <name type="scientific">Paenibacillus tianjinensis</name>
    <dbReference type="NCBI Taxonomy" id="2810347"/>
    <lineage>
        <taxon>Bacteria</taxon>
        <taxon>Bacillati</taxon>
        <taxon>Bacillota</taxon>
        <taxon>Bacilli</taxon>
        <taxon>Bacillales</taxon>
        <taxon>Paenibacillaceae</taxon>
        <taxon>Paenibacillus</taxon>
    </lineage>
</organism>
<evidence type="ECO:0008006" key="3">
    <source>
        <dbReference type="Google" id="ProtNLM"/>
    </source>
</evidence>
<protein>
    <recommendedName>
        <fullName evidence="3">IDEAL domain-containing protein</fullName>
    </recommendedName>
</protein>
<reference evidence="1 2" key="1">
    <citation type="submission" date="2021-02" db="EMBL/GenBank/DDBJ databases">
        <title>Paenibacillus tianjinensis sp. nov.</title>
        <authorList>
            <person name="Liu H."/>
        </authorList>
    </citation>
    <scope>NUCLEOTIDE SEQUENCE [LARGE SCALE GENOMIC DNA]</scope>
    <source>
        <strain evidence="1 2">TB2019</strain>
    </source>
</reference>
<name>A0ABX7L633_9BACL</name>
<gene>
    <name evidence="1" type="ORF">JRJ22_19010</name>
</gene>
<dbReference type="EMBL" id="CP070969">
    <property type="protein sequence ID" value="QSF43357.1"/>
    <property type="molecule type" value="Genomic_DNA"/>
</dbReference>
<evidence type="ECO:0000313" key="2">
    <source>
        <dbReference type="Proteomes" id="UP000663452"/>
    </source>
</evidence>
<dbReference type="Proteomes" id="UP000663452">
    <property type="component" value="Chromosome"/>
</dbReference>